<dbReference type="AlphaFoldDB" id="A0AAD9GF86"/>
<protein>
    <submittedName>
        <fullName evidence="1">Uncharacterized protein</fullName>
    </submittedName>
</protein>
<sequence length="90" mass="10133">MANKLLPICADGYSDFCRTFIKKLVDFGVQSCSLPETRNPNRVELKKAILNTTRGLSLTKFVTFLGLGEKQHLKAMMLMECPVICPNRKV</sequence>
<accession>A0AAD9GF86</accession>
<name>A0AAD9GF86_BABDI</name>
<comment type="caution">
    <text evidence="1">The sequence shown here is derived from an EMBL/GenBank/DDBJ whole genome shotgun (WGS) entry which is preliminary data.</text>
</comment>
<keyword evidence="2" id="KW-1185">Reference proteome</keyword>
<reference evidence="1" key="1">
    <citation type="journal article" date="2014" name="Nucleic Acids Res.">
        <title>The evolutionary dynamics of variant antigen genes in Babesia reveal a history of genomic innovation underlying host-parasite interaction.</title>
        <authorList>
            <person name="Jackson A.P."/>
            <person name="Otto T.D."/>
            <person name="Darby A."/>
            <person name="Ramaprasad A."/>
            <person name="Xia D."/>
            <person name="Echaide I.E."/>
            <person name="Farber M."/>
            <person name="Gahlot S."/>
            <person name="Gamble J."/>
            <person name="Gupta D."/>
            <person name="Gupta Y."/>
            <person name="Jackson L."/>
            <person name="Malandrin L."/>
            <person name="Malas T.B."/>
            <person name="Moussa E."/>
            <person name="Nair M."/>
            <person name="Reid A.J."/>
            <person name="Sanders M."/>
            <person name="Sharma J."/>
            <person name="Tracey A."/>
            <person name="Quail M.A."/>
            <person name="Weir W."/>
            <person name="Wastling J.M."/>
            <person name="Hall N."/>
            <person name="Willadsen P."/>
            <person name="Lingelbach K."/>
            <person name="Shiels B."/>
            <person name="Tait A."/>
            <person name="Berriman M."/>
            <person name="Allred D.R."/>
            <person name="Pain A."/>
        </authorList>
    </citation>
    <scope>NUCLEOTIDE SEQUENCE</scope>
    <source>
        <strain evidence="1">1802A</strain>
    </source>
</reference>
<organism evidence="1 2">
    <name type="scientific">Babesia divergens</name>
    <dbReference type="NCBI Taxonomy" id="32595"/>
    <lineage>
        <taxon>Eukaryota</taxon>
        <taxon>Sar</taxon>
        <taxon>Alveolata</taxon>
        <taxon>Apicomplexa</taxon>
        <taxon>Aconoidasida</taxon>
        <taxon>Piroplasmida</taxon>
        <taxon>Babesiidae</taxon>
        <taxon>Babesia</taxon>
    </lineage>
</organism>
<dbReference type="EMBL" id="JAHBMH010000033">
    <property type="protein sequence ID" value="KAK1937364.1"/>
    <property type="molecule type" value="Genomic_DNA"/>
</dbReference>
<evidence type="ECO:0000313" key="2">
    <source>
        <dbReference type="Proteomes" id="UP001195914"/>
    </source>
</evidence>
<dbReference type="Proteomes" id="UP001195914">
    <property type="component" value="Unassembled WGS sequence"/>
</dbReference>
<proteinExistence type="predicted"/>
<gene>
    <name evidence="1" type="ORF">X943_001308</name>
</gene>
<reference evidence="1" key="2">
    <citation type="submission" date="2021-05" db="EMBL/GenBank/DDBJ databases">
        <authorList>
            <person name="Pain A."/>
        </authorList>
    </citation>
    <scope>NUCLEOTIDE SEQUENCE</scope>
    <source>
        <strain evidence="1">1802A</strain>
    </source>
</reference>
<evidence type="ECO:0000313" key="1">
    <source>
        <dbReference type="EMBL" id="KAK1937364.1"/>
    </source>
</evidence>